<evidence type="ECO:0000313" key="2">
    <source>
        <dbReference type="Proteomes" id="UP000028500"/>
    </source>
</evidence>
<protein>
    <submittedName>
        <fullName evidence="1">Transposase</fullName>
    </submittedName>
</protein>
<sequence>MSEYIHKSHNVTVLMSQIVLPAKYHKAIFYSHIAEVLKDICLEIEQRY</sequence>
<evidence type="ECO:0000313" key="1">
    <source>
        <dbReference type="EMBL" id="CDH19150.1"/>
    </source>
</evidence>
<dbReference type="HOGENOM" id="CLU_3159470_0_0_6"/>
<proteinExistence type="predicted"/>
<reference evidence="1" key="1">
    <citation type="submission" date="2013-07" db="EMBL/GenBank/DDBJ databases">
        <title>Sub-species coevolution in mutualistic symbiosis.</title>
        <authorList>
            <person name="Murfin K."/>
            <person name="Klassen J."/>
            <person name="Lee M."/>
            <person name="Forst S."/>
            <person name="Stock P."/>
            <person name="Goodrich-Blair H."/>
        </authorList>
    </citation>
    <scope>NUCLEOTIDE SEQUENCE [LARGE SCALE GENOMIC DNA]</scope>
    <source>
        <strain evidence="1">Kraussei Quebec</strain>
    </source>
</reference>
<gene>
    <name evidence="1" type="ORF">XBKQ1_1880008</name>
</gene>
<dbReference type="Proteomes" id="UP000028500">
    <property type="component" value="Unassembled WGS sequence"/>
</dbReference>
<dbReference type="GO" id="GO:0006313">
    <property type="term" value="P:DNA transposition"/>
    <property type="evidence" value="ECO:0007669"/>
    <property type="project" value="InterPro"/>
</dbReference>
<dbReference type="SUPFAM" id="SSF143422">
    <property type="entry name" value="Transposase IS200-like"/>
    <property type="match status" value="1"/>
</dbReference>
<organism evidence="1 2">
    <name type="scientific">Xenorhabdus bovienii str. kraussei Quebec</name>
    <dbReference type="NCBI Taxonomy" id="1398203"/>
    <lineage>
        <taxon>Bacteria</taxon>
        <taxon>Pseudomonadati</taxon>
        <taxon>Pseudomonadota</taxon>
        <taxon>Gammaproteobacteria</taxon>
        <taxon>Enterobacterales</taxon>
        <taxon>Morganellaceae</taxon>
        <taxon>Xenorhabdus</taxon>
    </lineage>
</organism>
<dbReference type="EMBL" id="CBSY010000099">
    <property type="protein sequence ID" value="CDH19150.1"/>
    <property type="molecule type" value="Genomic_DNA"/>
</dbReference>
<dbReference type="InterPro" id="IPR036515">
    <property type="entry name" value="Transposase_17_sf"/>
</dbReference>
<accession>A0A077P430</accession>
<comment type="caution">
    <text evidence="1">The sequence shown here is derived from an EMBL/GenBank/DDBJ whole genome shotgun (WGS) entry which is preliminary data.</text>
</comment>
<name>A0A077P430_XENBV</name>
<keyword evidence="2" id="KW-1185">Reference proteome</keyword>
<dbReference type="GO" id="GO:0003677">
    <property type="term" value="F:DNA binding"/>
    <property type="evidence" value="ECO:0007669"/>
    <property type="project" value="InterPro"/>
</dbReference>
<dbReference type="GO" id="GO:0004803">
    <property type="term" value="F:transposase activity"/>
    <property type="evidence" value="ECO:0007669"/>
    <property type="project" value="InterPro"/>
</dbReference>
<dbReference type="AlphaFoldDB" id="A0A077P430"/>